<name>A0A4Q9R831_9GAMM</name>
<gene>
    <name evidence="2" type="ORF">DNJ96_09565</name>
</gene>
<evidence type="ECO:0000313" key="2">
    <source>
        <dbReference type="EMBL" id="TBU96804.1"/>
    </source>
</evidence>
<evidence type="ECO:0000256" key="1">
    <source>
        <dbReference type="SAM" id="MobiDB-lite"/>
    </source>
</evidence>
<comment type="caution">
    <text evidence="2">The sequence shown here is derived from an EMBL/GenBank/DDBJ whole genome shotgun (WGS) entry which is preliminary data.</text>
</comment>
<dbReference type="Proteomes" id="UP000292639">
    <property type="component" value="Unassembled WGS sequence"/>
</dbReference>
<organism evidence="2 3">
    <name type="scientific">Stutzerimonas kirkiae</name>
    <dbReference type="NCBI Taxonomy" id="2211392"/>
    <lineage>
        <taxon>Bacteria</taxon>
        <taxon>Pseudomonadati</taxon>
        <taxon>Pseudomonadota</taxon>
        <taxon>Gammaproteobacteria</taxon>
        <taxon>Pseudomonadales</taxon>
        <taxon>Pseudomonadaceae</taxon>
        <taxon>Stutzerimonas</taxon>
    </lineage>
</organism>
<feature type="region of interest" description="Disordered" evidence="1">
    <location>
        <begin position="44"/>
        <end position="68"/>
    </location>
</feature>
<proteinExistence type="predicted"/>
<sequence length="68" mass="7458">MPSPLYPIGTALLAAIMSIQPQEPQEGAPSPSQPYTVSKDVKIEFPLPSPHPRDTASTLDTPEQRWVF</sequence>
<evidence type="ECO:0000313" key="3">
    <source>
        <dbReference type="Proteomes" id="UP000292639"/>
    </source>
</evidence>
<reference evidence="2 3" key="1">
    <citation type="submission" date="2018-06" db="EMBL/GenBank/DDBJ databases">
        <title>Three novel Pseudomonas species isolated from symptomatic oak.</title>
        <authorList>
            <person name="Bueno-Gonzalez V."/>
            <person name="Brady C."/>
        </authorList>
    </citation>
    <scope>NUCLEOTIDE SEQUENCE [LARGE SCALE GENOMIC DNA]</scope>
    <source>
        <strain evidence="2 3">P17C</strain>
    </source>
</reference>
<dbReference type="AlphaFoldDB" id="A0A4Q9R831"/>
<dbReference type="EMBL" id="QJUP01000011">
    <property type="protein sequence ID" value="TBU96804.1"/>
    <property type="molecule type" value="Genomic_DNA"/>
</dbReference>
<feature type="region of interest" description="Disordered" evidence="1">
    <location>
        <begin position="20"/>
        <end position="39"/>
    </location>
</feature>
<keyword evidence="3" id="KW-1185">Reference proteome</keyword>
<accession>A0A4Q9R831</accession>
<protein>
    <submittedName>
        <fullName evidence="2">Uncharacterized protein</fullName>
    </submittedName>
</protein>